<dbReference type="STRING" id="1440053.GCA_000718095_05770"/>
<dbReference type="OrthoDB" id="4482242at2"/>
<evidence type="ECO:0000256" key="1">
    <source>
        <dbReference type="SAM" id="Phobius"/>
    </source>
</evidence>
<accession>A0A2T7SYM1</accession>
<sequence>MTAKRALATGWTAFAAVLMIFGGAMTVLAGISAIARDDIFLATRNYVFSFSLIGWGWVHLILGAIIFLAGCALLRGAVWARVVGVILAGLGAISNFLWIPRYPLWALTLLAVDIFIIWALCAGDRRRSER</sequence>
<feature type="transmembrane region" description="Helical" evidence="1">
    <location>
        <begin position="12"/>
        <end position="34"/>
    </location>
</feature>
<dbReference type="Proteomes" id="UP000245992">
    <property type="component" value="Unassembled WGS sequence"/>
</dbReference>
<dbReference type="InterPro" id="IPR055568">
    <property type="entry name" value="DUF7144"/>
</dbReference>
<feature type="transmembrane region" description="Helical" evidence="1">
    <location>
        <begin position="104"/>
        <end position="123"/>
    </location>
</feature>
<keyword evidence="1" id="KW-0472">Membrane</keyword>
<keyword evidence="4" id="KW-1185">Reference proteome</keyword>
<keyword evidence="1" id="KW-1133">Transmembrane helix</keyword>
<dbReference type="GeneID" id="95542905"/>
<name>A0A2T7SYM1_9ACTN</name>
<evidence type="ECO:0000313" key="3">
    <source>
        <dbReference type="EMBL" id="PVE07881.1"/>
    </source>
</evidence>
<evidence type="ECO:0000313" key="4">
    <source>
        <dbReference type="Proteomes" id="UP000245992"/>
    </source>
</evidence>
<feature type="transmembrane region" description="Helical" evidence="1">
    <location>
        <begin position="46"/>
        <end position="71"/>
    </location>
</feature>
<keyword evidence="1" id="KW-0812">Transmembrane</keyword>
<feature type="transmembrane region" description="Helical" evidence="1">
    <location>
        <begin position="78"/>
        <end position="98"/>
    </location>
</feature>
<protein>
    <submittedName>
        <fullName evidence="3">Membrane protein</fullName>
    </submittedName>
</protein>
<dbReference type="Pfam" id="PF23636">
    <property type="entry name" value="DUF7144"/>
    <property type="match status" value="1"/>
</dbReference>
<proteinExistence type="predicted"/>
<dbReference type="EMBL" id="AZSP01000269">
    <property type="protein sequence ID" value="PVE07881.1"/>
    <property type="molecule type" value="Genomic_DNA"/>
</dbReference>
<dbReference type="RefSeq" id="WP_037728848.1">
    <property type="nucleotide sequence ID" value="NZ_AZSP01000269.1"/>
</dbReference>
<organism evidence="3 4">
    <name type="scientific">Streptomyces scopuliridis RB72</name>
    <dbReference type="NCBI Taxonomy" id="1440053"/>
    <lineage>
        <taxon>Bacteria</taxon>
        <taxon>Bacillati</taxon>
        <taxon>Actinomycetota</taxon>
        <taxon>Actinomycetes</taxon>
        <taxon>Kitasatosporales</taxon>
        <taxon>Streptomycetaceae</taxon>
        <taxon>Streptomyces</taxon>
    </lineage>
</organism>
<dbReference type="AlphaFoldDB" id="A0A2T7SYM1"/>
<gene>
    <name evidence="3" type="ORF">Y717_21425</name>
</gene>
<comment type="caution">
    <text evidence="3">The sequence shown here is derived from an EMBL/GenBank/DDBJ whole genome shotgun (WGS) entry which is preliminary data.</text>
</comment>
<reference evidence="3 4" key="1">
    <citation type="submission" date="2013-12" db="EMBL/GenBank/DDBJ databases">
        <title>Annotated genome of Streptomyces scopuliridis.</title>
        <authorList>
            <person name="Olson J.B."/>
        </authorList>
    </citation>
    <scope>NUCLEOTIDE SEQUENCE [LARGE SCALE GENOMIC DNA]</scope>
    <source>
        <strain evidence="3 4">RB72</strain>
    </source>
</reference>
<evidence type="ECO:0000259" key="2">
    <source>
        <dbReference type="Pfam" id="PF23636"/>
    </source>
</evidence>
<feature type="domain" description="DUF7144" evidence="2">
    <location>
        <begin position="11"/>
        <end position="124"/>
    </location>
</feature>